<sequence>MAELERACARMEERLAWLAGSLRRGAAAFAAGEEALVGALQGHAANADAARATVEAFAASVRRLRDRTRT</sequence>
<reference evidence="1" key="1">
    <citation type="submission" date="2020-07" db="EMBL/GenBank/DDBJ databases">
        <title>Genome sequence and genetic diversity analysis of an under-domesticated orphan crop, white fonio (Digitaria exilis).</title>
        <authorList>
            <person name="Bennetzen J.L."/>
            <person name="Chen S."/>
            <person name="Ma X."/>
            <person name="Wang X."/>
            <person name="Yssel A.E.J."/>
            <person name="Chaluvadi S.R."/>
            <person name="Johnson M."/>
            <person name="Gangashetty P."/>
            <person name="Hamidou F."/>
            <person name="Sanogo M.D."/>
            <person name="Zwaenepoel A."/>
            <person name="Wallace J."/>
            <person name="Van De Peer Y."/>
            <person name="Van Deynze A."/>
        </authorList>
    </citation>
    <scope>NUCLEOTIDE SEQUENCE</scope>
    <source>
        <tissue evidence="1">Leaves</tissue>
    </source>
</reference>
<gene>
    <name evidence="1" type="ORF">HU200_007844</name>
</gene>
<keyword evidence="2" id="KW-1185">Reference proteome</keyword>
<proteinExistence type="predicted"/>
<dbReference type="Proteomes" id="UP000636709">
    <property type="component" value="Unassembled WGS sequence"/>
</dbReference>
<accession>A0A835FMK0</accession>
<dbReference type="AlphaFoldDB" id="A0A835FMK0"/>
<dbReference type="EMBL" id="JACEFO010000520">
    <property type="protein sequence ID" value="KAF8766327.1"/>
    <property type="molecule type" value="Genomic_DNA"/>
</dbReference>
<evidence type="ECO:0000313" key="1">
    <source>
        <dbReference type="EMBL" id="KAF8766327.1"/>
    </source>
</evidence>
<name>A0A835FMK0_9POAL</name>
<evidence type="ECO:0000313" key="2">
    <source>
        <dbReference type="Proteomes" id="UP000636709"/>
    </source>
</evidence>
<protein>
    <submittedName>
        <fullName evidence="1">Uncharacterized protein</fullName>
    </submittedName>
</protein>
<comment type="caution">
    <text evidence="1">The sequence shown here is derived from an EMBL/GenBank/DDBJ whole genome shotgun (WGS) entry which is preliminary data.</text>
</comment>
<organism evidence="1 2">
    <name type="scientific">Digitaria exilis</name>
    <dbReference type="NCBI Taxonomy" id="1010633"/>
    <lineage>
        <taxon>Eukaryota</taxon>
        <taxon>Viridiplantae</taxon>
        <taxon>Streptophyta</taxon>
        <taxon>Embryophyta</taxon>
        <taxon>Tracheophyta</taxon>
        <taxon>Spermatophyta</taxon>
        <taxon>Magnoliopsida</taxon>
        <taxon>Liliopsida</taxon>
        <taxon>Poales</taxon>
        <taxon>Poaceae</taxon>
        <taxon>PACMAD clade</taxon>
        <taxon>Panicoideae</taxon>
        <taxon>Panicodae</taxon>
        <taxon>Paniceae</taxon>
        <taxon>Anthephorinae</taxon>
        <taxon>Digitaria</taxon>
    </lineage>
</organism>